<evidence type="ECO:0000256" key="1">
    <source>
        <dbReference type="ARBA" id="ARBA00004651"/>
    </source>
</evidence>
<gene>
    <name evidence="11" type="ORF">QQA45_01695</name>
</gene>
<feature type="transmembrane region" description="Helical" evidence="10">
    <location>
        <begin position="308"/>
        <end position="326"/>
    </location>
</feature>
<feature type="transmembrane region" description="Helical" evidence="10">
    <location>
        <begin position="156"/>
        <end position="175"/>
    </location>
</feature>
<feature type="transmembrane region" description="Helical" evidence="10">
    <location>
        <begin position="41"/>
        <end position="60"/>
    </location>
</feature>
<keyword evidence="9 10" id="KW-0472">Membrane</keyword>
<accession>A0ABT7HJ83</accession>
<keyword evidence="3" id="KW-1003">Cell membrane</keyword>
<proteinExistence type="predicted"/>
<feature type="transmembrane region" description="Helical" evidence="10">
    <location>
        <begin position="6"/>
        <end position="29"/>
    </location>
</feature>
<feature type="transmembrane region" description="Helical" evidence="10">
    <location>
        <begin position="187"/>
        <end position="206"/>
    </location>
</feature>
<keyword evidence="5 10" id="KW-0812">Transmembrane</keyword>
<dbReference type="InterPro" id="IPR004772">
    <property type="entry name" value="TrkH"/>
</dbReference>
<name>A0ABT7HJ83_9FUSO</name>
<evidence type="ECO:0000256" key="5">
    <source>
        <dbReference type="ARBA" id="ARBA00022692"/>
    </source>
</evidence>
<dbReference type="Pfam" id="PF02386">
    <property type="entry name" value="TrkH"/>
    <property type="match status" value="1"/>
</dbReference>
<dbReference type="Proteomes" id="UP001225134">
    <property type="component" value="Unassembled WGS sequence"/>
</dbReference>
<organism evidence="11 12">
    <name type="scientific">Sneathia sanguinegens</name>
    <dbReference type="NCBI Taxonomy" id="40543"/>
    <lineage>
        <taxon>Bacteria</taxon>
        <taxon>Fusobacteriati</taxon>
        <taxon>Fusobacteriota</taxon>
        <taxon>Fusobacteriia</taxon>
        <taxon>Fusobacteriales</taxon>
        <taxon>Leptotrichiaceae</taxon>
        <taxon>Sneathia</taxon>
    </lineage>
</organism>
<protein>
    <submittedName>
        <fullName evidence="11">TrkH family potassium uptake protein</fullName>
    </submittedName>
</protein>
<evidence type="ECO:0000256" key="10">
    <source>
        <dbReference type="SAM" id="Phobius"/>
    </source>
</evidence>
<keyword evidence="7 10" id="KW-1133">Transmembrane helix</keyword>
<dbReference type="RefSeq" id="WP_285152613.1">
    <property type="nucleotide sequence ID" value="NZ_JASSPP010000002.1"/>
</dbReference>
<reference evidence="11 12" key="1">
    <citation type="submission" date="2023-06" db="EMBL/GenBank/DDBJ databases">
        <title>Antibody response to the Sneathia vaginalis cytopathogenic toxin A during pregnancy.</title>
        <authorList>
            <person name="Mccoy Z.T."/>
            <person name="Serrano M.G."/>
            <person name="Spaine K."/>
            <person name="Edwards D.J."/>
            <person name="Buck G.A."/>
            <person name="Jefferson K."/>
        </authorList>
    </citation>
    <scope>NUCLEOTIDE SEQUENCE [LARGE SCALE GENOMIC DNA]</scope>
    <source>
        <strain evidence="11 12">CCUG 42621</strain>
    </source>
</reference>
<feature type="transmembrane region" description="Helical" evidence="10">
    <location>
        <begin position="72"/>
        <end position="96"/>
    </location>
</feature>
<dbReference type="PANTHER" id="PTHR32024">
    <property type="entry name" value="TRK SYSTEM POTASSIUM UPTAKE PROTEIN TRKG-RELATED"/>
    <property type="match status" value="1"/>
</dbReference>
<feature type="transmembrane region" description="Helical" evidence="10">
    <location>
        <begin position="404"/>
        <end position="424"/>
    </location>
</feature>
<comment type="caution">
    <text evidence="11">The sequence shown here is derived from an EMBL/GenBank/DDBJ whole genome shotgun (WGS) entry which is preliminary data.</text>
</comment>
<evidence type="ECO:0000313" key="11">
    <source>
        <dbReference type="EMBL" id="MDK9580232.1"/>
    </source>
</evidence>
<evidence type="ECO:0000256" key="3">
    <source>
        <dbReference type="ARBA" id="ARBA00022475"/>
    </source>
</evidence>
<keyword evidence="8" id="KW-0406">Ion transport</keyword>
<dbReference type="PANTHER" id="PTHR32024:SF1">
    <property type="entry name" value="KTR SYSTEM POTASSIUM UPTAKE PROTEIN B"/>
    <property type="match status" value="1"/>
</dbReference>
<feature type="transmembrane region" description="Helical" evidence="10">
    <location>
        <begin position="374"/>
        <end position="392"/>
    </location>
</feature>
<feature type="transmembrane region" description="Helical" evidence="10">
    <location>
        <begin position="282"/>
        <end position="302"/>
    </location>
</feature>
<feature type="transmembrane region" description="Helical" evidence="10">
    <location>
        <begin position="226"/>
        <end position="245"/>
    </location>
</feature>
<evidence type="ECO:0000256" key="6">
    <source>
        <dbReference type="ARBA" id="ARBA00022958"/>
    </source>
</evidence>
<keyword evidence="12" id="KW-1185">Reference proteome</keyword>
<evidence type="ECO:0000256" key="8">
    <source>
        <dbReference type="ARBA" id="ARBA00023065"/>
    </source>
</evidence>
<evidence type="ECO:0000256" key="7">
    <source>
        <dbReference type="ARBA" id="ARBA00022989"/>
    </source>
</evidence>
<evidence type="ECO:0000313" key="12">
    <source>
        <dbReference type="Proteomes" id="UP001225134"/>
    </source>
</evidence>
<feature type="transmembrane region" description="Helical" evidence="10">
    <location>
        <begin position="347"/>
        <end position="368"/>
    </location>
</feature>
<feature type="transmembrane region" description="Helical" evidence="10">
    <location>
        <begin position="123"/>
        <end position="144"/>
    </location>
</feature>
<evidence type="ECO:0000256" key="4">
    <source>
        <dbReference type="ARBA" id="ARBA00022538"/>
    </source>
</evidence>
<sequence length="444" mass="48927">MKKIKLSPYILILLSFAIMMFLGALLLCLPFAQISGKSGNFLENLFTATSALCVTGLVVNDISITYTIFGKIVILILIQLGGLGVLTVSSMVILSISRKMGYYTKKIVSEDINYNILTEIPRYLKNVSIVVFGIEFVGAVLLFFEFSKKLPFIQAVGYSIFHSVSAFCNAGFALFSNNMENYTGNILINFVITSLIILGGLGFAAILDVYNVIKKTRRKLSTSTHLAIAMTIFLICFGAIMTFILEYSNKGTIGNLSLYDKLLSSYFQSVTLRTAGFQTVDLATLTTPTIIIYLFLMFIGASPGSTGGGLKTTTLGILLLGVMNAITGREDIEYRRRRLSWQTFNKACAILMLSLFYLFVMIIIMSIFDSSKGFLPLLFELISAFGTVGLSMGVTAKLSIISKLIIILTMYIGRVGPLTIMYALSKKKCREGKYKYPEETILIG</sequence>
<keyword evidence="6" id="KW-0630">Potassium</keyword>
<keyword evidence="2" id="KW-0813">Transport</keyword>
<keyword evidence="4" id="KW-0633">Potassium transport</keyword>
<dbReference type="InterPro" id="IPR003445">
    <property type="entry name" value="Cat_transpt"/>
</dbReference>
<comment type="subcellular location">
    <subcellularLocation>
        <location evidence="1">Cell membrane</location>
        <topology evidence="1">Multi-pass membrane protein</topology>
    </subcellularLocation>
</comment>
<dbReference type="NCBIfam" id="TIGR00933">
    <property type="entry name" value="2a38"/>
    <property type="match status" value="1"/>
</dbReference>
<dbReference type="EMBL" id="JASSPP010000002">
    <property type="protein sequence ID" value="MDK9580232.1"/>
    <property type="molecule type" value="Genomic_DNA"/>
</dbReference>
<evidence type="ECO:0000256" key="2">
    <source>
        <dbReference type="ARBA" id="ARBA00022448"/>
    </source>
</evidence>
<evidence type="ECO:0000256" key="9">
    <source>
        <dbReference type="ARBA" id="ARBA00023136"/>
    </source>
</evidence>